<feature type="active site" evidence="3">
    <location>
        <position position="289"/>
    </location>
</feature>
<dbReference type="SUPFAM" id="SSF50630">
    <property type="entry name" value="Acid proteases"/>
    <property type="match status" value="1"/>
</dbReference>
<dbReference type="CDD" id="cd05471">
    <property type="entry name" value="pepsin_like"/>
    <property type="match status" value="1"/>
</dbReference>
<feature type="chain" id="PRO_5007855229" evidence="5">
    <location>
        <begin position="20"/>
        <end position="417"/>
    </location>
</feature>
<dbReference type="PANTHER" id="PTHR47966">
    <property type="entry name" value="BETA-SITE APP-CLEAVING ENZYME, ISOFORM A-RELATED"/>
    <property type="match status" value="1"/>
</dbReference>
<feature type="signal peptide" evidence="5">
    <location>
        <begin position="1"/>
        <end position="19"/>
    </location>
</feature>
<dbReference type="GO" id="GO:0004190">
    <property type="term" value="F:aspartic-type endopeptidase activity"/>
    <property type="evidence" value="ECO:0007669"/>
    <property type="project" value="UniProtKB-KW"/>
</dbReference>
<dbReference type="PANTHER" id="PTHR47966:SF51">
    <property type="entry name" value="BETA-SITE APP-CLEAVING ENZYME, ISOFORM A-RELATED"/>
    <property type="match status" value="1"/>
</dbReference>
<dbReference type="Proteomes" id="UP000076722">
    <property type="component" value="Unassembled WGS sequence"/>
</dbReference>
<keyword evidence="5" id="KW-0732">Signal</keyword>
<dbReference type="PRINTS" id="PR00792">
    <property type="entry name" value="PEPSIN"/>
</dbReference>
<dbReference type="PROSITE" id="PS51767">
    <property type="entry name" value="PEPTIDASE_A1"/>
    <property type="match status" value="1"/>
</dbReference>
<dbReference type="Gene3D" id="2.40.70.10">
    <property type="entry name" value="Acid Proteases"/>
    <property type="match status" value="2"/>
</dbReference>
<organism evidence="7 8">
    <name type="scientific">Sistotremastrum niveocremeum HHB9708</name>
    <dbReference type="NCBI Taxonomy" id="1314777"/>
    <lineage>
        <taxon>Eukaryota</taxon>
        <taxon>Fungi</taxon>
        <taxon>Dikarya</taxon>
        <taxon>Basidiomycota</taxon>
        <taxon>Agaricomycotina</taxon>
        <taxon>Agaricomycetes</taxon>
        <taxon>Sistotremastrales</taxon>
        <taxon>Sistotremastraceae</taxon>
        <taxon>Sertulicium</taxon>
        <taxon>Sertulicium niveocremeum</taxon>
    </lineage>
</organism>
<keyword evidence="2 4" id="KW-0064">Aspartyl protease</keyword>
<proteinExistence type="inferred from homology"/>
<evidence type="ECO:0000256" key="1">
    <source>
        <dbReference type="ARBA" id="ARBA00007447"/>
    </source>
</evidence>
<evidence type="ECO:0000256" key="2">
    <source>
        <dbReference type="ARBA" id="ARBA00022750"/>
    </source>
</evidence>
<name>A0A165AB35_9AGAM</name>
<dbReference type="InterPro" id="IPR021109">
    <property type="entry name" value="Peptidase_aspartic_dom_sf"/>
</dbReference>
<dbReference type="STRING" id="1314777.A0A165AB35"/>
<accession>A0A165AB35</accession>
<dbReference type="GO" id="GO:0006508">
    <property type="term" value="P:proteolysis"/>
    <property type="evidence" value="ECO:0007669"/>
    <property type="project" value="UniProtKB-KW"/>
</dbReference>
<protein>
    <submittedName>
        <fullName evidence="7">Acid protease</fullName>
    </submittedName>
</protein>
<dbReference type="InterPro" id="IPR001461">
    <property type="entry name" value="Aspartic_peptidase_A1"/>
</dbReference>
<dbReference type="InterPro" id="IPR034164">
    <property type="entry name" value="Pepsin-like_dom"/>
</dbReference>
<dbReference type="InterPro" id="IPR001969">
    <property type="entry name" value="Aspartic_peptidase_AS"/>
</dbReference>
<dbReference type="EMBL" id="KV419394">
    <property type="protein sequence ID" value="KZS98725.1"/>
    <property type="molecule type" value="Genomic_DNA"/>
</dbReference>
<reference evidence="7 8" key="1">
    <citation type="journal article" date="2016" name="Mol. Biol. Evol.">
        <title>Comparative Genomics of Early-Diverging Mushroom-Forming Fungi Provides Insights into the Origins of Lignocellulose Decay Capabilities.</title>
        <authorList>
            <person name="Nagy L.G."/>
            <person name="Riley R."/>
            <person name="Tritt A."/>
            <person name="Adam C."/>
            <person name="Daum C."/>
            <person name="Floudas D."/>
            <person name="Sun H."/>
            <person name="Yadav J.S."/>
            <person name="Pangilinan J."/>
            <person name="Larsson K.H."/>
            <person name="Matsuura K."/>
            <person name="Barry K."/>
            <person name="Labutti K."/>
            <person name="Kuo R."/>
            <person name="Ohm R.A."/>
            <person name="Bhattacharya S.S."/>
            <person name="Shirouzu T."/>
            <person name="Yoshinaga Y."/>
            <person name="Martin F.M."/>
            <person name="Grigoriev I.V."/>
            <person name="Hibbett D.S."/>
        </authorList>
    </citation>
    <scope>NUCLEOTIDE SEQUENCE [LARGE SCALE GENOMIC DNA]</scope>
    <source>
        <strain evidence="7 8">HHB9708</strain>
    </source>
</reference>
<evidence type="ECO:0000256" key="4">
    <source>
        <dbReference type="RuleBase" id="RU000454"/>
    </source>
</evidence>
<sequence length="417" mass="43508">MAKFYLLFSVLCTASVVFASPVVQIRDSFITVPIARKFAAAGSRNFVEADRARALALISRGKANAAARARGLSNAAVGADPVSNQAVTYFASVGVGSPPTQYELIVDTGSSNTWIGANKSYVKTSTSVDTENAVSVSYGSGSFSGTEYLDTVTLAPGLVIENQSIGVASTANGFEPADGILGLGPVDLTEDTVANTQTVPTVTDNLFAQGAISSNVMGISFEPTTADGVTNGEIAFGGIDSSKFTGSINYAPTTSSPVASKYWGIDQSISYGSGTLKVPILLPSAGIVDTGTTLILLSPGAYALYLAVTGAIPDQTTGFLKISNANLGRLQNLNFKINGVTYVLTPNAQLWPHSLNTLIGGKEDANYLIVADIGTAFAEGIEFVNGYTFLERFYSVYDTTNRRVGFATTPFTNATTN</sequence>
<evidence type="ECO:0000313" key="7">
    <source>
        <dbReference type="EMBL" id="KZS98725.1"/>
    </source>
</evidence>
<comment type="similarity">
    <text evidence="1 4">Belongs to the peptidase A1 family.</text>
</comment>
<evidence type="ECO:0000256" key="5">
    <source>
        <dbReference type="SAM" id="SignalP"/>
    </source>
</evidence>
<feature type="domain" description="Peptidase A1" evidence="6">
    <location>
        <begin position="89"/>
        <end position="407"/>
    </location>
</feature>
<evidence type="ECO:0000259" key="6">
    <source>
        <dbReference type="PROSITE" id="PS51767"/>
    </source>
</evidence>
<dbReference type="InterPro" id="IPR033121">
    <property type="entry name" value="PEPTIDASE_A1"/>
</dbReference>
<keyword evidence="4 7" id="KW-0645">Protease</keyword>
<dbReference type="Pfam" id="PF00026">
    <property type="entry name" value="Asp"/>
    <property type="match status" value="1"/>
</dbReference>
<dbReference type="OrthoDB" id="660550at2759"/>
<evidence type="ECO:0000256" key="3">
    <source>
        <dbReference type="PIRSR" id="PIRSR601461-1"/>
    </source>
</evidence>
<evidence type="ECO:0000313" key="8">
    <source>
        <dbReference type="Proteomes" id="UP000076722"/>
    </source>
</evidence>
<dbReference type="PROSITE" id="PS00141">
    <property type="entry name" value="ASP_PROTEASE"/>
    <property type="match status" value="1"/>
</dbReference>
<keyword evidence="8" id="KW-1185">Reference proteome</keyword>
<gene>
    <name evidence="7" type="ORF">SISNIDRAFT_403064</name>
</gene>
<dbReference type="AlphaFoldDB" id="A0A165AB35"/>
<feature type="active site" evidence="3">
    <location>
        <position position="107"/>
    </location>
</feature>
<keyword evidence="4" id="KW-0378">Hydrolase</keyword>